<protein>
    <submittedName>
        <fullName evidence="1">Uncharacterized protein</fullName>
    </submittedName>
</protein>
<proteinExistence type="predicted"/>
<comment type="caution">
    <text evidence="1">The sequence shown here is derived from an EMBL/GenBank/DDBJ whole genome shotgun (WGS) entry which is preliminary data.</text>
</comment>
<keyword evidence="2" id="KW-1185">Reference proteome</keyword>
<dbReference type="EMBL" id="JAPFFF010000041">
    <property type="protein sequence ID" value="KAK8841410.1"/>
    <property type="molecule type" value="Genomic_DNA"/>
</dbReference>
<evidence type="ECO:0000313" key="2">
    <source>
        <dbReference type="Proteomes" id="UP001470230"/>
    </source>
</evidence>
<accession>A0ABR2H5H4</accession>
<organism evidence="1 2">
    <name type="scientific">Tritrichomonas musculus</name>
    <dbReference type="NCBI Taxonomy" id="1915356"/>
    <lineage>
        <taxon>Eukaryota</taxon>
        <taxon>Metamonada</taxon>
        <taxon>Parabasalia</taxon>
        <taxon>Tritrichomonadida</taxon>
        <taxon>Tritrichomonadidae</taxon>
        <taxon>Tritrichomonas</taxon>
    </lineage>
</organism>
<reference evidence="1 2" key="1">
    <citation type="submission" date="2024-04" db="EMBL/GenBank/DDBJ databases">
        <title>Tritrichomonas musculus Genome.</title>
        <authorList>
            <person name="Alves-Ferreira E."/>
            <person name="Grigg M."/>
            <person name="Lorenzi H."/>
            <person name="Galac M."/>
        </authorList>
    </citation>
    <scope>NUCLEOTIDE SEQUENCE [LARGE SCALE GENOMIC DNA]</scope>
    <source>
        <strain evidence="1 2">EAF2021</strain>
    </source>
</reference>
<name>A0ABR2H5H4_9EUKA</name>
<dbReference type="Proteomes" id="UP001470230">
    <property type="component" value="Unassembled WGS sequence"/>
</dbReference>
<sequence length="137" mass="16147">MSFSEISSSKSKSKQPNLEELYTTNDLTLLKKSIAELTAKQDYKTLNTLFRRNLNASKFDTRTLIEDIPQETKRFTKRNGKLCNVSRTVPRKNTELEQSNTYTFKSRYYDPNTKSFKYIDKPIEPYVNVSRIQTYHQ</sequence>
<gene>
    <name evidence="1" type="ORF">M9Y10_027027</name>
</gene>
<evidence type="ECO:0000313" key="1">
    <source>
        <dbReference type="EMBL" id="KAK8841410.1"/>
    </source>
</evidence>